<sequence length="120" mass="13593">MDVHTKPTTISSNRPSIPPVVHNVLLQGREHSGIADRQEALERVAARKNDPIMTLDKHCASHFSQFSARAEPSSRTYKNILDGASFATVLTKTSVHHAFLETEWFPSQFHAVFDWEMLEH</sequence>
<protein>
    <submittedName>
        <fullName evidence="1">Uncharacterized protein</fullName>
    </submittedName>
</protein>
<proteinExistence type="predicted"/>
<reference evidence="1 2" key="1">
    <citation type="journal article" date="2023" name="Sci. Data">
        <title>Genome assembly of the Korean intertidal mud-creeper Batillaria attramentaria.</title>
        <authorList>
            <person name="Patra A.K."/>
            <person name="Ho P.T."/>
            <person name="Jun S."/>
            <person name="Lee S.J."/>
            <person name="Kim Y."/>
            <person name="Won Y.J."/>
        </authorList>
    </citation>
    <scope>NUCLEOTIDE SEQUENCE [LARGE SCALE GENOMIC DNA]</scope>
    <source>
        <strain evidence="1">Wonlab-2016</strain>
    </source>
</reference>
<evidence type="ECO:0000313" key="2">
    <source>
        <dbReference type="Proteomes" id="UP001519460"/>
    </source>
</evidence>
<evidence type="ECO:0000313" key="1">
    <source>
        <dbReference type="EMBL" id="KAK7504522.1"/>
    </source>
</evidence>
<name>A0ABD0LZW5_9CAEN</name>
<dbReference type="EMBL" id="JACVVK020000015">
    <property type="protein sequence ID" value="KAK7504522.1"/>
    <property type="molecule type" value="Genomic_DNA"/>
</dbReference>
<keyword evidence="2" id="KW-1185">Reference proteome</keyword>
<organism evidence="1 2">
    <name type="scientific">Batillaria attramentaria</name>
    <dbReference type="NCBI Taxonomy" id="370345"/>
    <lineage>
        <taxon>Eukaryota</taxon>
        <taxon>Metazoa</taxon>
        <taxon>Spiralia</taxon>
        <taxon>Lophotrochozoa</taxon>
        <taxon>Mollusca</taxon>
        <taxon>Gastropoda</taxon>
        <taxon>Caenogastropoda</taxon>
        <taxon>Sorbeoconcha</taxon>
        <taxon>Cerithioidea</taxon>
        <taxon>Batillariidae</taxon>
        <taxon>Batillaria</taxon>
    </lineage>
</organism>
<gene>
    <name evidence="1" type="ORF">BaRGS_00004388</name>
</gene>
<comment type="caution">
    <text evidence="1">The sequence shown here is derived from an EMBL/GenBank/DDBJ whole genome shotgun (WGS) entry which is preliminary data.</text>
</comment>
<accession>A0ABD0LZW5</accession>
<dbReference type="AlphaFoldDB" id="A0ABD0LZW5"/>
<dbReference type="Proteomes" id="UP001519460">
    <property type="component" value="Unassembled WGS sequence"/>
</dbReference>